<reference evidence="1 2" key="1">
    <citation type="submission" date="2016-10" db="EMBL/GenBank/DDBJ databases">
        <authorList>
            <person name="de Groot N.N."/>
        </authorList>
    </citation>
    <scope>NUCLEOTIDE SEQUENCE [LARGE SCALE GENOMIC DNA]</scope>
    <source>
        <strain evidence="1 2">DSM 16077</strain>
    </source>
</reference>
<protein>
    <submittedName>
        <fullName evidence="1">Uncharacterized protein</fullName>
    </submittedName>
</protein>
<dbReference type="STRING" id="144026.SAMN04488568_104203"/>
<dbReference type="AlphaFoldDB" id="A0A1G9Q8N6"/>
<dbReference type="EMBL" id="FNHG01000004">
    <property type="protein sequence ID" value="SDM07293.1"/>
    <property type="molecule type" value="Genomic_DNA"/>
</dbReference>
<sequence length="232" mass="24780">MVYLAQHHLPVDTCRRVAHSQVQPLDKRVNMNTRLLLLTVAITLPAPALAQAPSAPLDDLFACEAITEDLGRLACLDAAVAALHSDTESGSIIALNRGDVEAAEEATFGLRIPGLSLPSLPRLGLPRGSASDLAAADASTTSSSDRAVSRDANGQIDRIDNLAVASIGFNRSRRAVVTLVNGQIWQQLDSDSTHVARSTDISEGASIRSAALDSYMMRVGDNGRWFRARRTQ</sequence>
<evidence type="ECO:0000313" key="1">
    <source>
        <dbReference type="EMBL" id="SDM07293.1"/>
    </source>
</evidence>
<gene>
    <name evidence="1" type="ORF">SAMN04488568_104203</name>
</gene>
<keyword evidence="2" id="KW-1185">Reference proteome</keyword>
<organism evidence="1 2">
    <name type="scientific">Maricaulis salignorans</name>
    <dbReference type="NCBI Taxonomy" id="144026"/>
    <lineage>
        <taxon>Bacteria</taxon>
        <taxon>Pseudomonadati</taxon>
        <taxon>Pseudomonadota</taxon>
        <taxon>Alphaproteobacteria</taxon>
        <taxon>Maricaulales</taxon>
        <taxon>Maricaulaceae</taxon>
        <taxon>Maricaulis</taxon>
    </lineage>
</organism>
<proteinExistence type="predicted"/>
<accession>A0A1G9Q8N6</accession>
<evidence type="ECO:0000313" key="2">
    <source>
        <dbReference type="Proteomes" id="UP000199759"/>
    </source>
</evidence>
<dbReference type="Proteomes" id="UP000199759">
    <property type="component" value="Unassembled WGS sequence"/>
</dbReference>
<name>A0A1G9Q8N6_9PROT</name>